<evidence type="ECO:0000313" key="2">
    <source>
        <dbReference type="Proteomes" id="UP000261540"/>
    </source>
</evidence>
<keyword evidence="2" id="KW-1185">Reference proteome</keyword>
<protein>
    <submittedName>
        <fullName evidence="1">Uncharacterized protein</fullName>
    </submittedName>
</protein>
<evidence type="ECO:0000313" key="1">
    <source>
        <dbReference type="Ensembl" id="ENSPKIP00000029480.1"/>
    </source>
</evidence>
<proteinExistence type="predicted"/>
<organism evidence="1 2">
    <name type="scientific">Paramormyrops kingsleyae</name>
    <dbReference type="NCBI Taxonomy" id="1676925"/>
    <lineage>
        <taxon>Eukaryota</taxon>
        <taxon>Metazoa</taxon>
        <taxon>Chordata</taxon>
        <taxon>Craniata</taxon>
        <taxon>Vertebrata</taxon>
        <taxon>Euteleostomi</taxon>
        <taxon>Actinopterygii</taxon>
        <taxon>Neopterygii</taxon>
        <taxon>Teleostei</taxon>
        <taxon>Osteoglossocephala</taxon>
        <taxon>Osteoglossomorpha</taxon>
        <taxon>Osteoglossiformes</taxon>
        <taxon>Mormyridae</taxon>
        <taxon>Paramormyrops</taxon>
    </lineage>
</organism>
<reference evidence="1" key="1">
    <citation type="submission" date="2025-08" db="UniProtKB">
        <authorList>
            <consortium name="Ensembl"/>
        </authorList>
    </citation>
    <scope>IDENTIFICATION</scope>
</reference>
<name>A0A3B3SGT1_9TELE</name>
<sequence>MWLAEMTLPSADRDRLILVASRSRSPMAPVLDSLSLPARSTRLSFPALMKGIFFYPRFSKAMLPKRITAPSRGSARSRSSSPTSTQCVIRHATTRHFKTIKKITILK</sequence>
<dbReference type="Proteomes" id="UP000261540">
    <property type="component" value="Unplaced"/>
</dbReference>
<accession>A0A3B3SGT1</accession>
<reference evidence="1" key="2">
    <citation type="submission" date="2025-09" db="UniProtKB">
        <authorList>
            <consortium name="Ensembl"/>
        </authorList>
    </citation>
    <scope>IDENTIFICATION</scope>
</reference>
<dbReference type="Ensembl" id="ENSPKIT00000010277.1">
    <property type="protein sequence ID" value="ENSPKIP00000029480.1"/>
    <property type="gene ID" value="ENSPKIG00000010710.1"/>
</dbReference>
<dbReference type="AlphaFoldDB" id="A0A3B3SGT1"/>